<feature type="compositionally biased region" description="Basic and acidic residues" evidence="1">
    <location>
        <begin position="75"/>
        <end position="100"/>
    </location>
</feature>
<dbReference type="AlphaFoldDB" id="A0A2U9AVG4"/>
<feature type="region of interest" description="Disordered" evidence="1">
    <location>
        <begin position="1"/>
        <end position="118"/>
    </location>
</feature>
<evidence type="ECO:0000313" key="2">
    <source>
        <dbReference type="EMBL" id="AWO95577.1"/>
    </source>
</evidence>
<sequence>MRRPECERLLVLTSTQSPHAGQSCRLPRAADSPSGSSGVPSQWESWNEEVPKPERMRSLLQTHSAQRGKGMKRGRKDDVSEQQRRRERGTEGSPRERDSRGSVSRLLPSPRSSPPPVRLASLWASVTRGMFPDGLR</sequence>
<dbReference type="Proteomes" id="UP000246464">
    <property type="component" value="Chromosome 1"/>
</dbReference>
<protein>
    <submittedName>
        <fullName evidence="2">Uncharacterized protein</fullName>
    </submittedName>
</protein>
<feature type="compositionally biased region" description="Low complexity" evidence="1">
    <location>
        <begin position="101"/>
        <end position="110"/>
    </location>
</feature>
<dbReference type="PROSITE" id="PS51257">
    <property type="entry name" value="PROKAR_LIPOPROTEIN"/>
    <property type="match status" value="1"/>
</dbReference>
<evidence type="ECO:0000256" key="1">
    <source>
        <dbReference type="SAM" id="MobiDB-lite"/>
    </source>
</evidence>
<dbReference type="EMBL" id="CP026243">
    <property type="protein sequence ID" value="AWO95577.1"/>
    <property type="molecule type" value="Genomic_DNA"/>
</dbReference>
<keyword evidence="3" id="KW-1185">Reference proteome</keyword>
<evidence type="ECO:0000313" key="3">
    <source>
        <dbReference type="Proteomes" id="UP000246464"/>
    </source>
</evidence>
<organism evidence="2 3">
    <name type="scientific">Scophthalmus maximus</name>
    <name type="common">Turbot</name>
    <name type="synonym">Psetta maxima</name>
    <dbReference type="NCBI Taxonomy" id="52904"/>
    <lineage>
        <taxon>Eukaryota</taxon>
        <taxon>Metazoa</taxon>
        <taxon>Chordata</taxon>
        <taxon>Craniata</taxon>
        <taxon>Vertebrata</taxon>
        <taxon>Euteleostomi</taxon>
        <taxon>Actinopterygii</taxon>
        <taxon>Neopterygii</taxon>
        <taxon>Teleostei</taxon>
        <taxon>Neoteleostei</taxon>
        <taxon>Acanthomorphata</taxon>
        <taxon>Carangaria</taxon>
        <taxon>Pleuronectiformes</taxon>
        <taxon>Pleuronectoidei</taxon>
        <taxon>Scophthalmidae</taxon>
        <taxon>Scophthalmus</taxon>
    </lineage>
</organism>
<accession>A0A2U9AVG4</accession>
<reference evidence="2 3" key="1">
    <citation type="submission" date="2017-12" db="EMBL/GenBank/DDBJ databases">
        <title>Integrating genomic resources of turbot (Scophthalmus maximus) in depth evaluation of genetic and physical mapping variation across individuals.</title>
        <authorList>
            <person name="Martinez P."/>
        </authorList>
    </citation>
    <scope>NUCLEOTIDE SEQUENCE [LARGE SCALE GENOMIC DNA]</scope>
</reference>
<name>A0A2U9AVG4_SCOMX</name>
<feature type="compositionally biased region" description="Polar residues" evidence="1">
    <location>
        <begin position="33"/>
        <end position="45"/>
    </location>
</feature>
<proteinExistence type="predicted"/>
<gene>
    <name evidence="2" type="ORF">SMAX5B_003902</name>
</gene>